<organism evidence="7 8">
    <name type="scientific">Virgibacillus salarius</name>
    <dbReference type="NCBI Taxonomy" id="447199"/>
    <lineage>
        <taxon>Bacteria</taxon>
        <taxon>Bacillati</taxon>
        <taxon>Bacillota</taxon>
        <taxon>Bacilli</taxon>
        <taxon>Bacillales</taxon>
        <taxon>Bacillaceae</taxon>
        <taxon>Virgibacillus</taxon>
    </lineage>
</organism>
<evidence type="ECO:0000256" key="5">
    <source>
        <dbReference type="ARBA" id="ARBA00023136"/>
    </source>
</evidence>
<feature type="transmembrane region" description="Helical" evidence="6">
    <location>
        <begin position="337"/>
        <end position="354"/>
    </location>
</feature>
<dbReference type="EMBL" id="JAGSOT010000031">
    <property type="protein sequence ID" value="MBR7796666.1"/>
    <property type="molecule type" value="Genomic_DNA"/>
</dbReference>
<name>A0A941IBQ3_9BACI</name>
<feature type="transmembrane region" description="Helical" evidence="6">
    <location>
        <begin position="466"/>
        <end position="485"/>
    </location>
</feature>
<keyword evidence="3 6" id="KW-0812">Transmembrane</keyword>
<gene>
    <name evidence="7" type="ORF">KCX74_11515</name>
</gene>
<protein>
    <submittedName>
        <fullName evidence="7">Sugar translocase</fullName>
    </submittedName>
</protein>
<dbReference type="AlphaFoldDB" id="A0A941IBQ3"/>
<evidence type="ECO:0000313" key="7">
    <source>
        <dbReference type="EMBL" id="MBR7796666.1"/>
    </source>
</evidence>
<feature type="transmembrane region" description="Helical" evidence="6">
    <location>
        <begin position="90"/>
        <end position="112"/>
    </location>
</feature>
<sequence length="519" mass="59912">MRIENSIRNMFFGVSGQVISLIMGMIVRTVFIYTLGIEYVGVEGLFSSVLLILSLTNLGFDTAMIYSLYKPLAEKDTIKIQAYMNLFKKAYRIIGAAVCVIGLLLLPFLPYLLNGDTRIDHLNAIYLLFLLQSVMSYYFVHKQAIIIADQRHHIISKIHSVFIVMTNLCLIVLLLTTKNYIVVLSTQVAFRVMENVYIARKANQLYPFLMEGAHATLPKKDRKQFFSNLYALFLYKISGVVIHGADNIIISVFAGIAFVGMYANYLLIISTITTLLGYLFHSITASVGNLHVEESAEKKYFIFRVIRFTNFWIFGFCAICLWNLFNPFITVWLGDEYVLNMFIVFAIILNFFTAGMQNATTTFRETTGLFRKGKYRPIIAAGINILVSIILAKEIGLAGVFIGTVISRWSVYFWYDPYILFRYVFFQPVRFHFIRYMVYTLIVVIAAIITDFIARSFFTTYTMWTILFRGTICIFIPNVLFYLLFRKTEEFNYLYHVAKRIVSTKLMKHPVVEKTFSHK</sequence>
<accession>A0A941IBQ3</accession>
<dbReference type="GO" id="GO:0005886">
    <property type="term" value="C:plasma membrane"/>
    <property type="evidence" value="ECO:0007669"/>
    <property type="project" value="UniProtKB-SubCell"/>
</dbReference>
<evidence type="ECO:0000256" key="3">
    <source>
        <dbReference type="ARBA" id="ARBA00022692"/>
    </source>
</evidence>
<feature type="transmembrane region" description="Helical" evidence="6">
    <location>
        <begin position="124"/>
        <end position="140"/>
    </location>
</feature>
<keyword evidence="5 6" id="KW-0472">Membrane</keyword>
<keyword evidence="8" id="KW-1185">Reference proteome</keyword>
<feature type="transmembrane region" description="Helical" evidence="6">
    <location>
        <begin position="436"/>
        <end position="454"/>
    </location>
</feature>
<evidence type="ECO:0000313" key="8">
    <source>
        <dbReference type="Proteomes" id="UP000675284"/>
    </source>
</evidence>
<feature type="transmembrane region" description="Helical" evidence="6">
    <location>
        <begin position="161"/>
        <end position="181"/>
    </location>
</feature>
<dbReference type="PANTHER" id="PTHR30250:SF26">
    <property type="entry name" value="PSMA PROTEIN"/>
    <property type="match status" value="1"/>
</dbReference>
<keyword evidence="2" id="KW-1003">Cell membrane</keyword>
<feature type="transmembrane region" description="Helical" evidence="6">
    <location>
        <begin position="301"/>
        <end position="325"/>
    </location>
</feature>
<keyword evidence="4 6" id="KW-1133">Transmembrane helix</keyword>
<proteinExistence type="predicted"/>
<reference evidence="7" key="1">
    <citation type="submission" date="2021-04" db="EMBL/GenBank/DDBJ databases">
        <title>Isolation and polyphasic classification of algal microorganism.</title>
        <authorList>
            <person name="Wang S."/>
        </authorList>
    </citation>
    <scope>NUCLEOTIDE SEQUENCE</scope>
    <source>
        <strain evidence="7">720a</strain>
    </source>
</reference>
<evidence type="ECO:0000256" key="2">
    <source>
        <dbReference type="ARBA" id="ARBA00022475"/>
    </source>
</evidence>
<dbReference type="Proteomes" id="UP000675284">
    <property type="component" value="Unassembled WGS sequence"/>
</dbReference>
<comment type="caution">
    <text evidence="7">The sequence shown here is derived from an EMBL/GenBank/DDBJ whole genome shotgun (WGS) entry which is preliminary data.</text>
</comment>
<feature type="transmembrane region" description="Helical" evidence="6">
    <location>
        <begin position="375"/>
        <end position="392"/>
    </location>
</feature>
<evidence type="ECO:0000256" key="4">
    <source>
        <dbReference type="ARBA" id="ARBA00022989"/>
    </source>
</evidence>
<evidence type="ECO:0000256" key="1">
    <source>
        <dbReference type="ARBA" id="ARBA00004651"/>
    </source>
</evidence>
<dbReference type="PANTHER" id="PTHR30250">
    <property type="entry name" value="PST FAMILY PREDICTED COLANIC ACID TRANSPORTER"/>
    <property type="match status" value="1"/>
</dbReference>
<feature type="transmembrane region" description="Helical" evidence="6">
    <location>
        <begin position="45"/>
        <end position="69"/>
    </location>
</feature>
<dbReference type="RefSeq" id="WP_166530463.1">
    <property type="nucleotide sequence ID" value="NZ_JAGSOT010000031.1"/>
</dbReference>
<feature type="transmembrane region" description="Helical" evidence="6">
    <location>
        <begin position="12"/>
        <end position="33"/>
    </location>
</feature>
<feature type="transmembrane region" description="Helical" evidence="6">
    <location>
        <begin position="248"/>
        <end position="280"/>
    </location>
</feature>
<dbReference type="InterPro" id="IPR050833">
    <property type="entry name" value="Poly_Biosynth_Transport"/>
</dbReference>
<comment type="subcellular location">
    <subcellularLocation>
        <location evidence="1">Cell membrane</location>
        <topology evidence="1">Multi-pass membrane protein</topology>
    </subcellularLocation>
</comment>
<evidence type="ECO:0000256" key="6">
    <source>
        <dbReference type="SAM" id="Phobius"/>
    </source>
</evidence>